<dbReference type="GO" id="GO:0016020">
    <property type="term" value="C:membrane"/>
    <property type="evidence" value="ECO:0007669"/>
    <property type="project" value="InterPro"/>
</dbReference>
<proteinExistence type="predicted"/>
<name>A0A812UTH8_SYMPI</name>
<keyword evidence="5" id="KW-0406">Ion transport</keyword>
<evidence type="ECO:0000256" key="6">
    <source>
        <dbReference type="ARBA" id="ARBA00023136"/>
    </source>
</evidence>
<dbReference type="PANTHER" id="PTHR11878:SF65">
    <property type="entry name" value="NA_CA-EXCHANGE PROTEIN, ISOFORM G"/>
    <property type="match status" value="1"/>
</dbReference>
<protein>
    <submittedName>
        <fullName evidence="9">Slc8a2 protein</fullName>
    </submittedName>
</protein>
<dbReference type="Pfam" id="PF01699">
    <property type="entry name" value="Na_Ca_ex"/>
    <property type="match status" value="1"/>
</dbReference>
<keyword evidence="2" id="KW-0813">Transport</keyword>
<evidence type="ECO:0000313" key="10">
    <source>
        <dbReference type="Proteomes" id="UP000649617"/>
    </source>
</evidence>
<dbReference type="AlphaFoldDB" id="A0A812UTH8"/>
<feature type="non-terminal residue" evidence="9">
    <location>
        <position position="1"/>
    </location>
</feature>
<dbReference type="Gene3D" id="1.20.1420.30">
    <property type="entry name" value="NCX, central ion-binding region"/>
    <property type="match status" value="1"/>
</dbReference>
<evidence type="ECO:0000313" key="9">
    <source>
        <dbReference type="EMBL" id="CAE7582441.1"/>
    </source>
</evidence>
<organism evidence="9 10">
    <name type="scientific">Symbiodinium pilosum</name>
    <name type="common">Dinoflagellate</name>
    <dbReference type="NCBI Taxonomy" id="2952"/>
    <lineage>
        <taxon>Eukaryota</taxon>
        <taxon>Sar</taxon>
        <taxon>Alveolata</taxon>
        <taxon>Dinophyceae</taxon>
        <taxon>Suessiales</taxon>
        <taxon>Symbiodiniaceae</taxon>
        <taxon>Symbiodinium</taxon>
    </lineage>
</organism>
<dbReference type="PRINTS" id="PR01259">
    <property type="entry name" value="NACAEXCHNGR"/>
</dbReference>
<sequence>EQLVEAVVLNGSMEAAKEASWADWVFHLICVPWKLFFAPIPPTAFLRGWVCFFASLGYIAFLTAIIGDMAEIFGCVLEIPDLVTGVSFVALGTSMPDLFASRHAAVEDPTADAAIINVTGSNSVNVFLGIGIPWTVGAVVWAIRGRTAKWLAVYPDIAAQDNMRPLISQGVGDFKHVEQAEGV</sequence>
<reference evidence="9" key="1">
    <citation type="submission" date="2021-02" db="EMBL/GenBank/DDBJ databases">
        <authorList>
            <person name="Dougan E. K."/>
            <person name="Rhodes N."/>
            <person name="Thang M."/>
            <person name="Chan C."/>
        </authorList>
    </citation>
    <scope>NUCLEOTIDE SEQUENCE</scope>
</reference>
<feature type="non-terminal residue" evidence="9">
    <location>
        <position position="183"/>
    </location>
</feature>
<gene>
    <name evidence="9" type="primary">Slc8a2</name>
    <name evidence="9" type="ORF">SPIL2461_LOCUS15605</name>
</gene>
<comment type="subcellular location">
    <subcellularLocation>
        <location evidence="1">Endomembrane system</location>
        <topology evidence="1">Multi-pass membrane protein</topology>
    </subcellularLocation>
</comment>
<feature type="domain" description="Sodium/calcium exchanger membrane region" evidence="8">
    <location>
        <begin position="48"/>
        <end position="141"/>
    </location>
</feature>
<dbReference type="InterPro" id="IPR044880">
    <property type="entry name" value="NCX_ion-bd_dom_sf"/>
</dbReference>
<keyword evidence="4 7" id="KW-1133">Transmembrane helix</keyword>
<keyword evidence="3 7" id="KW-0812">Transmembrane</keyword>
<evidence type="ECO:0000256" key="7">
    <source>
        <dbReference type="SAM" id="Phobius"/>
    </source>
</evidence>
<dbReference type="EMBL" id="CAJNIZ010038779">
    <property type="protein sequence ID" value="CAE7582441.1"/>
    <property type="molecule type" value="Genomic_DNA"/>
</dbReference>
<dbReference type="GO" id="GO:0012505">
    <property type="term" value="C:endomembrane system"/>
    <property type="evidence" value="ECO:0007669"/>
    <property type="project" value="UniProtKB-SubCell"/>
</dbReference>
<dbReference type="Proteomes" id="UP000649617">
    <property type="component" value="Unassembled WGS sequence"/>
</dbReference>
<feature type="transmembrane region" description="Helical" evidence="7">
    <location>
        <begin position="44"/>
        <end position="65"/>
    </location>
</feature>
<dbReference type="PANTHER" id="PTHR11878">
    <property type="entry name" value="SODIUM/CALCIUM EXCHANGER"/>
    <property type="match status" value="1"/>
</dbReference>
<keyword evidence="6 7" id="KW-0472">Membrane</keyword>
<comment type="caution">
    <text evidence="9">The sequence shown here is derived from an EMBL/GenBank/DDBJ whole genome shotgun (WGS) entry which is preliminary data.</text>
</comment>
<feature type="transmembrane region" description="Helical" evidence="7">
    <location>
        <begin position="126"/>
        <end position="143"/>
    </location>
</feature>
<dbReference type="InterPro" id="IPR051171">
    <property type="entry name" value="CaCA"/>
</dbReference>
<dbReference type="GO" id="GO:0005432">
    <property type="term" value="F:calcium:sodium antiporter activity"/>
    <property type="evidence" value="ECO:0007669"/>
    <property type="project" value="InterPro"/>
</dbReference>
<feature type="transmembrane region" description="Helical" evidence="7">
    <location>
        <begin position="72"/>
        <end position="91"/>
    </location>
</feature>
<keyword evidence="10" id="KW-1185">Reference proteome</keyword>
<evidence type="ECO:0000256" key="2">
    <source>
        <dbReference type="ARBA" id="ARBA00022448"/>
    </source>
</evidence>
<evidence type="ECO:0000256" key="1">
    <source>
        <dbReference type="ARBA" id="ARBA00004127"/>
    </source>
</evidence>
<dbReference type="InterPro" id="IPR004836">
    <property type="entry name" value="Na_Ca_Ex"/>
</dbReference>
<dbReference type="OrthoDB" id="431243at2759"/>
<evidence type="ECO:0000256" key="3">
    <source>
        <dbReference type="ARBA" id="ARBA00022692"/>
    </source>
</evidence>
<evidence type="ECO:0000259" key="8">
    <source>
        <dbReference type="Pfam" id="PF01699"/>
    </source>
</evidence>
<evidence type="ECO:0000256" key="5">
    <source>
        <dbReference type="ARBA" id="ARBA00023065"/>
    </source>
</evidence>
<dbReference type="InterPro" id="IPR004837">
    <property type="entry name" value="NaCa_Exmemb"/>
</dbReference>
<evidence type="ECO:0000256" key="4">
    <source>
        <dbReference type="ARBA" id="ARBA00022989"/>
    </source>
</evidence>
<accession>A0A812UTH8</accession>